<proteinExistence type="evidence at transcript level"/>
<organism evidence="2">
    <name type="scientific">Ixodes ricinus</name>
    <name type="common">Common tick</name>
    <name type="synonym">Acarus ricinus</name>
    <dbReference type="NCBI Taxonomy" id="34613"/>
    <lineage>
        <taxon>Eukaryota</taxon>
        <taxon>Metazoa</taxon>
        <taxon>Ecdysozoa</taxon>
        <taxon>Arthropoda</taxon>
        <taxon>Chelicerata</taxon>
        <taxon>Arachnida</taxon>
        <taxon>Acari</taxon>
        <taxon>Parasitiformes</taxon>
        <taxon>Ixodida</taxon>
        <taxon>Ixodoidea</taxon>
        <taxon>Ixodidae</taxon>
        <taxon>Ixodinae</taxon>
        <taxon>Ixodes</taxon>
    </lineage>
</organism>
<feature type="signal peptide" evidence="1">
    <location>
        <begin position="1"/>
        <end position="17"/>
    </location>
</feature>
<sequence>MNIVSLIILVFSTRVSGTALKENKCCRVCCNITVYLPPFARHLLFDQKAPYGFPCGDNKICDHKQICIPKPNGTIKMNETIYRDGNNIVNHTEWFSGPWTA</sequence>
<evidence type="ECO:0000313" key="2">
    <source>
        <dbReference type="EMBL" id="JAB69572.1"/>
    </source>
</evidence>
<dbReference type="EMBL" id="GANP01014896">
    <property type="protein sequence ID" value="JAB69572.1"/>
    <property type="molecule type" value="mRNA"/>
</dbReference>
<dbReference type="AlphaFoldDB" id="V5H5K7"/>
<reference evidence="2" key="1">
    <citation type="journal article" date="2015" name="Sci. Rep.">
        <title>Tissue- and time-dependent transcription in Ixodes ricinus salivary glands and midguts when blood feeding on the vertebrate host.</title>
        <authorList>
            <person name="Kotsyfakis M."/>
            <person name="Schwarz A."/>
            <person name="Erhart J."/>
            <person name="Ribeiro J.M."/>
        </authorList>
    </citation>
    <scope>NUCLEOTIDE SEQUENCE</scope>
    <source>
        <tissue evidence="2">Salivary gland and midgut</tissue>
    </source>
</reference>
<accession>V5H5K7</accession>
<feature type="chain" id="PRO_5004735116" evidence="1">
    <location>
        <begin position="18"/>
        <end position="101"/>
    </location>
</feature>
<keyword evidence="1" id="KW-0732">Signal</keyword>
<protein>
    <submittedName>
        <fullName evidence="2">Putative salivary secreted peptide</fullName>
    </submittedName>
</protein>
<name>V5H5K7_IXORI</name>
<evidence type="ECO:0000256" key="1">
    <source>
        <dbReference type="SAM" id="SignalP"/>
    </source>
</evidence>